<reference evidence="1 2" key="1">
    <citation type="submission" date="2019-01" db="EMBL/GenBank/DDBJ databases">
        <title>Draft Genome and Complete Hox-Cluster Characterization of the Sterlet Sturgeon (Acipenser ruthenus).</title>
        <authorList>
            <person name="Wei Q."/>
        </authorList>
    </citation>
    <scope>NUCLEOTIDE SEQUENCE [LARGE SCALE GENOMIC DNA]</scope>
    <source>
        <strain evidence="1">WHYD16114868_AA</strain>
        <tissue evidence="1">Blood</tissue>
    </source>
</reference>
<dbReference type="Proteomes" id="UP000289886">
    <property type="component" value="Unassembled WGS sequence"/>
</dbReference>
<keyword evidence="2" id="KW-1185">Reference proteome</keyword>
<accession>A0A662Z010</accession>
<evidence type="ECO:0000313" key="2">
    <source>
        <dbReference type="Proteomes" id="UP000289886"/>
    </source>
</evidence>
<evidence type="ECO:0000313" key="1">
    <source>
        <dbReference type="EMBL" id="RXN01394.1"/>
    </source>
</evidence>
<comment type="caution">
    <text evidence="1">The sequence shown here is derived from an EMBL/GenBank/DDBJ whole genome shotgun (WGS) entry which is preliminary data.</text>
</comment>
<dbReference type="EMBL" id="SCEB01000051">
    <property type="protein sequence ID" value="RXN01394.1"/>
    <property type="molecule type" value="Genomic_DNA"/>
</dbReference>
<proteinExistence type="predicted"/>
<dbReference type="AlphaFoldDB" id="A0A662Z010"/>
<organism evidence="1 2">
    <name type="scientific">Acipenser ruthenus</name>
    <name type="common">Sterlet sturgeon</name>
    <dbReference type="NCBI Taxonomy" id="7906"/>
    <lineage>
        <taxon>Eukaryota</taxon>
        <taxon>Metazoa</taxon>
        <taxon>Chordata</taxon>
        <taxon>Craniata</taxon>
        <taxon>Vertebrata</taxon>
        <taxon>Euteleostomi</taxon>
        <taxon>Actinopterygii</taxon>
        <taxon>Chondrostei</taxon>
        <taxon>Acipenseriformes</taxon>
        <taxon>Acipenseridae</taxon>
        <taxon>Acipenser</taxon>
    </lineage>
</organism>
<gene>
    <name evidence="1" type="ORF">EOD39_6953</name>
</gene>
<name>A0A662Z010_ACIRT</name>
<sequence>MLFPGQAELEMQLAAEREEETRRQAVLEQERRDRELAMRIAQSESELITEETQPDPALRSYKKAQVNIMILFYENVSMANDTRANI</sequence>
<protein>
    <submittedName>
        <fullName evidence="1">Uncharacterized protein</fullName>
    </submittedName>
</protein>